<keyword evidence="3" id="KW-0408">Iron</keyword>
<evidence type="ECO:0000313" key="7">
    <source>
        <dbReference type="Proteomes" id="UP000467124"/>
    </source>
</evidence>
<accession>A0A7K2J092</accession>
<sequence>MTKGTDQEMTENTVTEIGWGSTTLESRRDLWSMPLDDEDRRLLRRDAAARTWSEGKEARERLRSFVQGSVASVGFAHVPDLLDPSEDEVDIVTSLSFLLRDFGEIIPQNAQGDLFQVLRDRDGDGATELGFHCDTCDVLVLLCLQPAVLGGGNTKLASARHVREIIARERPDVLETLEGDWTFDRTGRAGQQVIVSPILFTQEDGTTGCYYQTRTVRTSPERGGPPLSDRQWEALDVLDEVLYRPEIAFGLRLAAGDLLFIRNSRVLHGRSPYVDEPGPRARRVLRAWMNDGDR</sequence>
<dbReference type="PANTHER" id="PTHR10696:SF56">
    <property type="entry name" value="TAUD_TFDA-LIKE DOMAIN-CONTAINING PROTEIN"/>
    <property type="match status" value="1"/>
</dbReference>
<gene>
    <name evidence="6" type="ORF">GTW20_26145</name>
</gene>
<evidence type="ECO:0000256" key="1">
    <source>
        <dbReference type="ARBA" id="ARBA00001954"/>
    </source>
</evidence>
<dbReference type="InterPro" id="IPR042098">
    <property type="entry name" value="TauD-like_sf"/>
</dbReference>
<dbReference type="InterPro" id="IPR050411">
    <property type="entry name" value="AlphaKG_dependent_hydroxylases"/>
</dbReference>
<dbReference type="GO" id="GO:0017000">
    <property type="term" value="P:antibiotic biosynthetic process"/>
    <property type="evidence" value="ECO:0007669"/>
    <property type="project" value="UniProtKB-KW"/>
</dbReference>
<proteinExistence type="predicted"/>
<dbReference type="SUPFAM" id="SSF51197">
    <property type="entry name" value="Clavaminate synthase-like"/>
    <property type="match status" value="1"/>
</dbReference>
<reference evidence="6 7" key="1">
    <citation type="journal article" date="2019" name="Nat. Commun.">
        <title>The antimicrobial potential of Streptomyces from insect microbiomes.</title>
        <authorList>
            <person name="Chevrette M.G."/>
            <person name="Carlson C.M."/>
            <person name="Ortega H.E."/>
            <person name="Thomas C."/>
            <person name="Ananiev G.E."/>
            <person name="Barns K.J."/>
            <person name="Book A.J."/>
            <person name="Cagnazzo J."/>
            <person name="Carlos C."/>
            <person name="Flanigan W."/>
            <person name="Grubbs K.J."/>
            <person name="Horn H.A."/>
            <person name="Hoffmann F.M."/>
            <person name="Klassen J.L."/>
            <person name="Knack J.J."/>
            <person name="Lewin G.R."/>
            <person name="McDonald B.R."/>
            <person name="Muller L."/>
            <person name="Melo W.G.P."/>
            <person name="Pinto-Tomas A.A."/>
            <person name="Schmitz A."/>
            <person name="Wendt-Pienkowski E."/>
            <person name="Wildman S."/>
            <person name="Zhao M."/>
            <person name="Zhang F."/>
            <person name="Bugni T.S."/>
            <person name="Andes D.R."/>
            <person name="Pupo M.T."/>
            <person name="Currie C.R."/>
        </authorList>
    </citation>
    <scope>NUCLEOTIDE SEQUENCE [LARGE SCALE GENOMIC DNA]</scope>
    <source>
        <strain evidence="6 7">SID5840</strain>
    </source>
</reference>
<evidence type="ECO:0000256" key="4">
    <source>
        <dbReference type="ARBA" id="ARBA00023194"/>
    </source>
</evidence>
<name>A0A7K2J092_9ACTN</name>
<evidence type="ECO:0000313" key="6">
    <source>
        <dbReference type="EMBL" id="MYR35649.1"/>
    </source>
</evidence>
<comment type="caution">
    <text evidence="6">The sequence shown here is derived from an EMBL/GenBank/DDBJ whole genome shotgun (WGS) entry which is preliminary data.</text>
</comment>
<dbReference type="PANTHER" id="PTHR10696">
    <property type="entry name" value="GAMMA-BUTYROBETAINE HYDROXYLASE-RELATED"/>
    <property type="match status" value="1"/>
</dbReference>
<comment type="cofactor">
    <cofactor evidence="1">
        <name>Fe(2+)</name>
        <dbReference type="ChEBI" id="CHEBI:29033"/>
    </cofactor>
</comment>
<dbReference type="GO" id="GO:0051213">
    <property type="term" value="F:dioxygenase activity"/>
    <property type="evidence" value="ECO:0007669"/>
    <property type="project" value="UniProtKB-KW"/>
</dbReference>
<keyword evidence="4" id="KW-0045">Antibiotic biosynthesis</keyword>
<evidence type="ECO:0000256" key="3">
    <source>
        <dbReference type="ARBA" id="ARBA00023004"/>
    </source>
</evidence>
<keyword evidence="2" id="KW-0560">Oxidoreductase</keyword>
<dbReference type="RefSeq" id="WP_161112239.1">
    <property type="nucleotide sequence ID" value="NZ_JBEYGF010000001.1"/>
</dbReference>
<dbReference type="EMBL" id="WWHY01000001">
    <property type="protein sequence ID" value="MYR35649.1"/>
    <property type="molecule type" value="Genomic_DNA"/>
</dbReference>
<feature type="domain" description="TauD/TfdA-like" evidence="5">
    <location>
        <begin position="59"/>
        <end position="288"/>
    </location>
</feature>
<dbReference type="Gene3D" id="3.60.130.10">
    <property type="entry name" value="Clavaminate synthase-like"/>
    <property type="match status" value="1"/>
</dbReference>
<dbReference type="AlphaFoldDB" id="A0A7K2J092"/>
<evidence type="ECO:0000259" key="5">
    <source>
        <dbReference type="Pfam" id="PF02668"/>
    </source>
</evidence>
<dbReference type="Pfam" id="PF02668">
    <property type="entry name" value="TauD"/>
    <property type="match status" value="1"/>
</dbReference>
<dbReference type="Proteomes" id="UP000467124">
    <property type="component" value="Unassembled WGS sequence"/>
</dbReference>
<protein>
    <submittedName>
        <fullName evidence="6">Taurine catabolism dioxygenase TauD</fullName>
    </submittedName>
</protein>
<dbReference type="InterPro" id="IPR003819">
    <property type="entry name" value="TauD/TfdA-like"/>
</dbReference>
<organism evidence="6 7">
    <name type="scientific">Nocardiopsis alba</name>
    <dbReference type="NCBI Taxonomy" id="53437"/>
    <lineage>
        <taxon>Bacteria</taxon>
        <taxon>Bacillati</taxon>
        <taxon>Actinomycetota</taxon>
        <taxon>Actinomycetes</taxon>
        <taxon>Streptosporangiales</taxon>
        <taxon>Nocardiopsidaceae</taxon>
        <taxon>Nocardiopsis</taxon>
    </lineage>
</organism>
<evidence type="ECO:0000256" key="2">
    <source>
        <dbReference type="ARBA" id="ARBA00023002"/>
    </source>
</evidence>
<keyword evidence="6" id="KW-0223">Dioxygenase</keyword>